<accession>A0A1C3VXG8</accession>
<dbReference type="Pfam" id="PF13458">
    <property type="entry name" value="Peripla_BP_6"/>
    <property type="match status" value="1"/>
</dbReference>
<feature type="chain" id="PRO_5008684818" evidence="4">
    <location>
        <begin position="30"/>
        <end position="258"/>
    </location>
</feature>
<sequence>MASLKNFPRGILSCIGALLLSLYLVPAAAQSSDDRIKIAIIEDLSGPLGERGQKAVAAYQEAFKRSWPNGYVSVGSSTFKLETITYDAGGKPDVAAMYTRLAIQNERVAVVFSPHISSISIANDAKVPLILTSANPNLVLDKAEASTFYIRAPSTDDFGKQIKLAVRTLHDAMKLAPEPSSEKLIRALRDVQVTAELDQIRFDKFGNNTGRVVYRFRPDAAGCSDSCGTTCPTNCGDTACSKSGGNECCSICGMPRPK</sequence>
<evidence type="ECO:0000256" key="4">
    <source>
        <dbReference type="SAM" id="SignalP"/>
    </source>
</evidence>
<keyword evidence="3" id="KW-0813">Transport</keyword>
<dbReference type="InterPro" id="IPR028082">
    <property type="entry name" value="Peripla_BP_I"/>
</dbReference>
<keyword evidence="2 4" id="KW-0732">Signal</keyword>
<dbReference type="EMBL" id="FMAE01000004">
    <property type="protein sequence ID" value="SCB32471.1"/>
    <property type="molecule type" value="Genomic_DNA"/>
</dbReference>
<evidence type="ECO:0000256" key="3">
    <source>
        <dbReference type="ARBA" id="ARBA00022970"/>
    </source>
</evidence>
<evidence type="ECO:0000313" key="6">
    <source>
        <dbReference type="EMBL" id="SCB32471.1"/>
    </source>
</evidence>
<comment type="similarity">
    <text evidence="1">Belongs to the leucine-binding protein family.</text>
</comment>
<dbReference type="RefSeq" id="WP_036022982.1">
    <property type="nucleotide sequence ID" value="NZ_FMAE01000004.1"/>
</dbReference>
<evidence type="ECO:0000259" key="5">
    <source>
        <dbReference type="Pfam" id="PF13458"/>
    </source>
</evidence>
<dbReference type="PANTHER" id="PTHR30483:SF6">
    <property type="entry name" value="PERIPLASMIC BINDING PROTEIN OF ABC TRANSPORTER FOR NATURAL AMINO ACIDS"/>
    <property type="match status" value="1"/>
</dbReference>
<dbReference type="Proteomes" id="UP000183174">
    <property type="component" value="Unassembled WGS sequence"/>
</dbReference>
<dbReference type="SUPFAM" id="SSF53822">
    <property type="entry name" value="Periplasmic binding protein-like I"/>
    <property type="match status" value="1"/>
</dbReference>
<name>A0A1C3VXG8_9BRAD</name>
<dbReference type="InterPro" id="IPR051010">
    <property type="entry name" value="BCAA_transport"/>
</dbReference>
<dbReference type="Gene3D" id="3.40.50.2300">
    <property type="match status" value="1"/>
</dbReference>
<dbReference type="GO" id="GO:0006865">
    <property type="term" value="P:amino acid transport"/>
    <property type="evidence" value="ECO:0007669"/>
    <property type="project" value="UniProtKB-KW"/>
</dbReference>
<protein>
    <submittedName>
        <fullName evidence="6">Substrate-binding protein</fullName>
    </submittedName>
</protein>
<keyword evidence="3" id="KW-0029">Amino-acid transport</keyword>
<evidence type="ECO:0000256" key="1">
    <source>
        <dbReference type="ARBA" id="ARBA00010062"/>
    </source>
</evidence>
<dbReference type="AlphaFoldDB" id="A0A1C3VXG8"/>
<dbReference type="PANTHER" id="PTHR30483">
    <property type="entry name" value="LEUCINE-SPECIFIC-BINDING PROTEIN"/>
    <property type="match status" value="1"/>
</dbReference>
<evidence type="ECO:0000313" key="7">
    <source>
        <dbReference type="Proteomes" id="UP000183174"/>
    </source>
</evidence>
<dbReference type="InterPro" id="IPR028081">
    <property type="entry name" value="Leu-bd"/>
</dbReference>
<organism evidence="6 7">
    <name type="scientific">Bradyrhizobium yuanmingense</name>
    <dbReference type="NCBI Taxonomy" id="108015"/>
    <lineage>
        <taxon>Bacteria</taxon>
        <taxon>Pseudomonadati</taxon>
        <taxon>Pseudomonadota</taxon>
        <taxon>Alphaproteobacteria</taxon>
        <taxon>Hyphomicrobiales</taxon>
        <taxon>Nitrobacteraceae</taxon>
        <taxon>Bradyrhizobium</taxon>
    </lineage>
</organism>
<reference evidence="6 7" key="1">
    <citation type="submission" date="2016-08" db="EMBL/GenBank/DDBJ databases">
        <authorList>
            <person name="Seilhamer J.J."/>
        </authorList>
    </citation>
    <scope>NUCLEOTIDE SEQUENCE [LARGE SCALE GENOMIC DNA]</scope>
    <source>
        <strain evidence="6 7">CCBAU 10071</strain>
    </source>
</reference>
<evidence type="ECO:0000256" key="2">
    <source>
        <dbReference type="ARBA" id="ARBA00022729"/>
    </source>
</evidence>
<gene>
    <name evidence="6" type="ORF">GA0061099_1004794</name>
</gene>
<feature type="signal peptide" evidence="4">
    <location>
        <begin position="1"/>
        <end position="29"/>
    </location>
</feature>
<proteinExistence type="inferred from homology"/>
<feature type="domain" description="Leucine-binding protein" evidence="5">
    <location>
        <begin position="36"/>
        <end position="137"/>
    </location>
</feature>